<evidence type="ECO:0000259" key="1">
    <source>
        <dbReference type="Pfam" id="PF03949"/>
    </source>
</evidence>
<comment type="caution">
    <text evidence="2">The sequence shown here is derived from an EMBL/GenBank/DDBJ whole genome shotgun (WGS) entry which is preliminary data.</text>
</comment>
<dbReference type="GO" id="GO:0051287">
    <property type="term" value="F:NAD binding"/>
    <property type="evidence" value="ECO:0007669"/>
    <property type="project" value="InterPro"/>
</dbReference>
<protein>
    <submittedName>
        <fullName evidence="2">Malic enzyme, NAD-binding</fullName>
    </submittedName>
</protein>
<dbReference type="STRING" id="59895.A0A118JTT2"/>
<dbReference type="PANTHER" id="PTHR23406">
    <property type="entry name" value="MALIC ENZYME-RELATED"/>
    <property type="match status" value="1"/>
</dbReference>
<feature type="domain" description="Malic enzyme NAD-binding" evidence="1">
    <location>
        <begin position="14"/>
        <end position="61"/>
    </location>
</feature>
<dbReference type="Gene3D" id="3.40.50.720">
    <property type="entry name" value="NAD(P)-binding Rossmann-like Domain"/>
    <property type="match status" value="1"/>
</dbReference>
<dbReference type="PANTHER" id="PTHR23406:SF64">
    <property type="entry name" value="NADP-DEPENDENT MALIC ENZYME 3"/>
    <property type="match status" value="1"/>
</dbReference>
<evidence type="ECO:0000313" key="3">
    <source>
        <dbReference type="Proteomes" id="UP000243975"/>
    </source>
</evidence>
<sequence length="92" mass="10439">MRIVFLRFMVTDVTNKNFRTAQGLASQVTDEDLAKGIIYPSFSCIRKISANIAAYVAAKAYDLGLASYNPRPEDLVKFAERCMYSPTYPNYR</sequence>
<keyword evidence="3" id="KW-1185">Reference proteome</keyword>
<dbReference type="AlphaFoldDB" id="A0A118JTT2"/>
<dbReference type="EMBL" id="LEKV01005106">
    <property type="protein sequence ID" value="KVH90326.1"/>
    <property type="molecule type" value="Genomic_DNA"/>
</dbReference>
<dbReference type="InterPro" id="IPR036291">
    <property type="entry name" value="NAD(P)-bd_dom_sf"/>
</dbReference>
<dbReference type="Proteomes" id="UP000243975">
    <property type="component" value="Unassembled WGS sequence"/>
</dbReference>
<proteinExistence type="predicted"/>
<dbReference type="GO" id="GO:0004473">
    <property type="term" value="F:malate dehydrogenase (decarboxylating) (NADP+) activity"/>
    <property type="evidence" value="ECO:0007669"/>
    <property type="project" value="TreeGrafter"/>
</dbReference>
<dbReference type="GO" id="GO:0006108">
    <property type="term" value="P:malate metabolic process"/>
    <property type="evidence" value="ECO:0007669"/>
    <property type="project" value="TreeGrafter"/>
</dbReference>
<reference evidence="2 3" key="1">
    <citation type="journal article" date="2016" name="Sci. Rep.">
        <title>The genome sequence of the outbreeding globe artichoke constructed de novo incorporating a phase-aware low-pass sequencing strategy of F1 progeny.</title>
        <authorList>
            <person name="Scaglione D."/>
            <person name="Reyes-Chin-Wo S."/>
            <person name="Acquadro A."/>
            <person name="Froenicke L."/>
            <person name="Portis E."/>
            <person name="Beitel C."/>
            <person name="Tirone M."/>
            <person name="Mauro R."/>
            <person name="Lo Monaco A."/>
            <person name="Mauromicale G."/>
            <person name="Faccioli P."/>
            <person name="Cattivelli L."/>
            <person name="Rieseberg L."/>
            <person name="Michelmore R."/>
            <person name="Lanteri S."/>
        </authorList>
    </citation>
    <scope>NUCLEOTIDE SEQUENCE [LARGE SCALE GENOMIC DNA]</scope>
    <source>
        <strain evidence="2">2C</strain>
    </source>
</reference>
<evidence type="ECO:0000313" key="2">
    <source>
        <dbReference type="EMBL" id="KVH90326.1"/>
    </source>
</evidence>
<accession>A0A118JTT2</accession>
<gene>
    <name evidence="2" type="ORF">Ccrd_007663</name>
</gene>
<dbReference type="Pfam" id="PF03949">
    <property type="entry name" value="Malic_M"/>
    <property type="match status" value="1"/>
</dbReference>
<dbReference type="SUPFAM" id="SSF51735">
    <property type="entry name" value="NAD(P)-binding Rossmann-fold domains"/>
    <property type="match status" value="1"/>
</dbReference>
<dbReference type="GO" id="GO:0009507">
    <property type="term" value="C:chloroplast"/>
    <property type="evidence" value="ECO:0007669"/>
    <property type="project" value="TreeGrafter"/>
</dbReference>
<dbReference type="InterPro" id="IPR012302">
    <property type="entry name" value="Malic_NAD-bd"/>
</dbReference>
<dbReference type="Gramene" id="KVH90326">
    <property type="protein sequence ID" value="KVH90326"/>
    <property type="gene ID" value="Ccrd_007663"/>
</dbReference>
<name>A0A118JTT2_CYNCS</name>
<organism evidence="2 3">
    <name type="scientific">Cynara cardunculus var. scolymus</name>
    <name type="common">Globe artichoke</name>
    <name type="synonym">Cynara scolymus</name>
    <dbReference type="NCBI Taxonomy" id="59895"/>
    <lineage>
        <taxon>Eukaryota</taxon>
        <taxon>Viridiplantae</taxon>
        <taxon>Streptophyta</taxon>
        <taxon>Embryophyta</taxon>
        <taxon>Tracheophyta</taxon>
        <taxon>Spermatophyta</taxon>
        <taxon>Magnoliopsida</taxon>
        <taxon>eudicotyledons</taxon>
        <taxon>Gunneridae</taxon>
        <taxon>Pentapetalae</taxon>
        <taxon>asterids</taxon>
        <taxon>campanulids</taxon>
        <taxon>Asterales</taxon>
        <taxon>Asteraceae</taxon>
        <taxon>Carduoideae</taxon>
        <taxon>Cardueae</taxon>
        <taxon>Carduinae</taxon>
        <taxon>Cynara</taxon>
    </lineage>
</organism>